<dbReference type="EMBL" id="SGPJ01000249">
    <property type="protein sequence ID" value="THG96267.1"/>
    <property type="molecule type" value="Genomic_DNA"/>
</dbReference>
<dbReference type="Proteomes" id="UP000309038">
    <property type="component" value="Unassembled WGS sequence"/>
</dbReference>
<accession>A0A4S4KFL3</accession>
<keyword evidence="4" id="KW-1185">Reference proteome</keyword>
<feature type="domain" description="Fungal-type protein kinase" evidence="2">
    <location>
        <begin position="297"/>
        <end position="382"/>
    </location>
</feature>
<organism evidence="3 4">
    <name type="scientific">Hermanssonia centrifuga</name>
    <dbReference type="NCBI Taxonomy" id="98765"/>
    <lineage>
        <taxon>Eukaryota</taxon>
        <taxon>Fungi</taxon>
        <taxon>Dikarya</taxon>
        <taxon>Basidiomycota</taxon>
        <taxon>Agaricomycotina</taxon>
        <taxon>Agaricomycetes</taxon>
        <taxon>Polyporales</taxon>
        <taxon>Meruliaceae</taxon>
        <taxon>Hermanssonia</taxon>
    </lineage>
</organism>
<evidence type="ECO:0000259" key="2">
    <source>
        <dbReference type="Pfam" id="PF17667"/>
    </source>
</evidence>
<feature type="compositionally biased region" description="Basic and acidic residues" evidence="1">
    <location>
        <begin position="293"/>
        <end position="302"/>
    </location>
</feature>
<dbReference type="AlphaFoldDB" id="A0A4S4KFL3"/>
<reference evidence="3 4" key="1">
    <citation type="submission" date="2019-02" db="EMBL/GenBank/DDBJ databases">
        <title>Genome sequencing of the rare red list fungi Phlebia centrifuga.</title>
        <authorList>
            <person name="Buettner E."/>
            <person name="Kellner H."/>
        </authorList>
    </citation>
    <scope>NUCLEOTIDE SEQUENCE [LARGE SCALE GENOMIC DNA]</scope>
    <source>
        <strain evidence="3 4">DSM 108282</strain>
    </source>
</reference>
<proteinExistence type="predicted"/>
<dbReference type="InterPro" id="IPR040976">
    <property type="entry name" value="Pkinase_fungal"/>
</dbReference>
<protein>
    <recommendedName>
        <fullName evidence="2">Fungal-type protein kinase domain-containing protein</fullName>
    </recommendedName>
</protein>
<sequence length="393" mass="44885">MPKSPRQRSVSPRAEPYPKLRTNVARKLQRTRTLLIMRPECFVDAKHEKRTVNPYIQEDVDNARREPLKIWVEAVLGLSPEKFSEWVRYIKENEWYKDERIQEGLIGFSKATTEKGLYIPFGNIVNRIIRLGKDGLPGATPYPLGDIVVVRNDDNYLKQIPEHQGIGALRKPDMLAVHASKALQMQEDNCNSFEWSDILTFFELKFSKKFSFDNYQTWRRKRGLPKLDKRTLLPKVPSKKETLPATTMTLRPLKYSTEAGFYCEVNSDSEDADDIDSDDIHDEDYNDPGSPKPPRDNQESVKSDATLQAGGYALETVSCSYGTRLFTTGIIMDDDKMSLWYYDAAGIIRTKAIVSLFRNFEEFAAILVGFACCTPSQWGIPSTQYHQTPSIGS</sequence>
<comment type="caution">
    <text evidence="3">The sequence shown here is derived from an EMBL/GenBank/DDBJ whole genome shotgun (WGS) entry which is preliminary data.</text>
</comment>
<evidence type="ECO:0000313" key="4">
    <source>
        <dbReference type="Proteomes" id="UP000309038"/>
    </source>
</evidence>
<evidence type="ECO:0000256" key="1">
    <source>
        <dbReference type="SAM" id="MobiDB-lite"/>
    </source>
</evidence>
<evidence type="ECO:0000313" key="3">
    <source>
        <dbReference type="EMBL" id="THG96267.1"/>
    </source>
</evidence>
<name>A0A4S4KFL3_9APHY</name>
<gene>
    <name evidence="3" type="ORF">EW026_g5542</name>
</gene>
<dbReference type="Pfam" id="PF17667">
    <property type="entry name" value="Pkinase_fungal"/>
    <property type="match status" value="1"/>
</dbReference>
<feature type="compositionally biased region" description="Acidic residues" evidence="1">
    <location>
        <begin position="268"/>
        <end position="286"/>
    </location>
</feature>
<feature type="region of interest" description="Disordered" evidence="1">
    <location>
        <begin position="268"/>
        <end position="302"/>
    </location>
</feature>